<organism evidence="1 2">
    <name type="scientific">Rhypophila decipiens</name>
    <dbReference type="NCBI Taxonomy" id="261697"/>
    <lineage>
        <taxon>Eukaryota</taxon>
        <taxon>Fungi</taxon>
        <taxon>Dikarya</taxon>
        <taxon>Ascomycota</taxon>
        <taxon>Pezizomycotina</taxon>
        <taxon>Sordariomycetes</taxon>
        <taxon>Sordariomycetidae</taxon>
        <taxon>Sordariales</taxon>
        <taxon>Naviculisporaceae</taxon>
        <taxon>Rhypophila</taxon>
    </lineage>
</organism>
<comment type="caution">
    <text evidence="1">The sequence shown here is derived from an EMBL/GenBank/DDBJ whole genome shotgun (WGS) entry which is preliminary data.</text>
</comment>
<sequence length="196" mass="21141">MEDLCDSRQTSLTYKYVHFGEFTKGAAASRPPPGTANGVYSVHLDANGTAIHTLLAPALSGEELAQLSSREPARLSSALSRITARQVSAGGCHTYELDHGSTDIAVESLKNQCTPVGAVNGNRNFYSIYGTTVAYICNMNKDAWTCQRHEVEAAYAAITSFCGWYKAGWRNEERPGKGWASTGYELTGSNFCGRGV</sequence>
<gene>
    <name evidence="1" type="ORF">QBC37DRAFT_371563</name>
</gene>
<reference evidence="1" key="1">
    <citation type="journal article" date="2023" name="Mol. Phylogenet. Evol.">
        <title>Genome-scale phylogeny and comparative genomics of the fungal order Sordariales.</title>
        <authorList>
            <person name="Hensen N."/>
            <person name="Bonometti L."/>
            <person name="Westerberg I."/>
            <person name="Brannstrom I.O."/>
            <person name="Guillou S."/>
            <person name="Cros-Aarteil S."/>
            <person name="Calhoun S."/>
            <person name="Haridas S."/>
            <person name="Kuo A."/>
            <person name="Mondo S."/>
            <person name="Pangilinan J."/>
            <person name="Riley R."/>
            <person name="LaButti K."/>
            <person name="Andreopoulos B."/>
            <person name="Lipzen A."/>
            <person name="Chen C."/>
            <person name="Yan M."/>
            <person name="Daum C."/>
            <person name="Ng V."/>
            <person name="Clum A."/>
            <person name="Steindorff A."/>
            <person name="Ohm R.A."/>
            <person name="Martin F."/>
            <person name="Silar P."/>
            <person name="Natvig D.O."/>
            <person name="Lalanne C."/>
            <person name="Gautier V."/>
            <person name="Ament-Velasquez S.L."/>
            <person name="Kruys A."/>
            <person name="Hutchinson M.I."/>
            <person name="Powell A.J."/>
            <person name="Barry K."/>
            <person name="Miller A.N."/>
            <person name="Grigoriev I.V."/>
            <person name="Debuchy R."/>
            <person name="Gladieux P."/>
            <person name="Hiltunen Thoren M."/>
            <person name="Johannesson H."/>
        </authorList>
    </citation>
    <scope>NUCLEOTIDE SEQUENCE</scope>
    <source>
        <strain evidence="1">PSN293</strain>
    </source>
</reference>
<dbReference type="EMBL" id="MU858075">
    <property type="protein sequence ID" value="KAK4215833.1"/>
    <property type="molecule type" value="Genomic_DNA"/>
</dbReference>
<dbReference type="AlphaFoldDB" id="A0AAN6YC53"/>
<evidence type="ECO:0000313" key="2">
    <source>
        <dbReference type="Proteomes" id="UP001301769"/>
    </source>
</evidence>
<name>A0AAN6YC53_9PEZI</name>
<protein>
    <submittedName>
        <fullName evidence="1">Uncharacterized protein</fullName>
    </submittedName>
</protein>
<keyword evidence="2" id="KW-1185">Reference proteome</keyword>
<proteinExistence type="predicted"/>
<dbReference type="Proteomes" id="UP001301769">
    <property type="component" value="Unassembled WGS sequence"/>
</dbReference>
<reference evidence="1" key="2">
    <citation type="submission" date="2023-05" db="EMBL/GenBank/DDBJ databases">
        <authorList>
            <consortium name="Lawrence Berkeley National Laboratory"/>
            <person name="Steindorff A."/>
            <person name="Hensen N."/>
            <person name="Bonometti L."/>
            <person name="Westerberg I."/>
            <person name="Brannstrom I.O."/>
            <person name="Guillou S."/>
            <person name="Cros-Aarteil S."/>
            <person name="Calhoun S."/>
            <person name="Haridas S."/>
            <person name="Kuo A."/>
            <person name="Mondo S."/>
            <person name="Pangilinan J."/>
            <person name="Riley R."/>
            <person name="Labutti K."/>
            <person name="Andreopoulos B."/>
            <person name="Lipzen A."/>
            <person name="Chen C."/>
            <person name="Yanf M."/>
            <person name="Daum C."/>
            <person name="Ng V."/>
            <person name="Clum A."/>
            <person name="Ohm R."/>
            <person name="Martin F."/>
            <person name="Silar P."/>
            <person name="Natvig D."/>
            <person name="Lalanne C."/>
            <person name="Gautier V."/>
            <person name="Ament-Velasquez S.L."/>
            <person name="Kruys A."/>
            <person name="Hutchinson M.I."/>
            <person name="Powell A.J."/>
            <person name="Barry K."/>
            <person name="Miller A.N."/>
            <person name="Grigoriev I.V."/>
            <person name="Debuchy R."/>
            <person name="Gladieux P."/>
            <person name="Thoren M.H."/>
            <person name="Johannesson H."/>
        </authorList>
    </citation>
    <scope>NUCLEOTIDE SEQUENCE</scope>
    <source>
        <strain evidence="1">PSN293</strain>
    </source>
</reference>
<accession>A0AAN6YC53</accession>
<evidence type="ECO:0000313" key="1">
    <source>
        <dbReference type="EMBL" id="KAK4215833.1"/>
    </source>
</evidence>